<evidence type="ECO:0000256" key="1">
    <source>
        <dbReference type="SAM" id="MobiDB-lite"/>
    </source>
</evidence>
<keyword evidence="3" id="KW-1185">Reference proteome</keyword>
<sequence length="90" mass="9804">MGVHGLLPDSHLPVLLGNKEQTVASDSEGSHLWEPSCTMPCSLDHEKPGRKRVDGNEDDKIEHPSFGTVSTSFSAAFILHLILELPSRIS</sequence>
<dbReference type="OrthoDB" id="10437913at2759"/>
<feature type="compositionally biased region" description="Basic and acidic residues" evidence="1">
    <location>
        <begin position="43"/>
        <end position="59"/>
    </location>
</feature>
<evidence type="ECO:0000313" key="3">
    <source>
        <dbReference type="Proteomes" id="UP000752696"/>
    </source>
</evidence>
<proteinExistence type="predicted"/>
<comment type="caution">
    <text evidence="2">The sequence shown here is derived from an EMBL/GenBank/DDBJ whole genome shotgun (WGS) entry which is preliminary data.</text>
</comment>
<reference evidence="2" key="1">
    <citation type="submission" date="2020-07" db="EMBL/GenBank/DDBJ databases">
        <authorList>
            <person name="Nazaruddin N."/>
        </authorList>
    </citation>
    <scope>NUCLEOTIDE SEQUENCE</scope>
</reference>
<name>A0A6V7HG03_9HYME</name>
<dbReference type="EMBL" id="CAJDYZ010011238">
    <property type="protein sequence ID" value="CAD1479143.1"/>
    <property type="molecule type" value="Genomic_DNA"/>
</dbReference>
<protein>
    <submittedName>
        <fullName evidence="2">Uncharacterized protein</fullName>
    </submittedName>
</protein>
<feature type="region of interest" description="Disordered" evidence="1">
    <location>
        <begin position="39"/>
        <end position="59"/>
    </location>
</feature>
<dbReference type="AlphaFoldDB" id="A0A6V7HG03"/>
<gene>
    <name evidence="2" type="ORF">MHI_LOCUS843489</name>
</gene>
<evidence type="ECO:0000313" key="2">
    <source>
        <dbReference type="EMBL" id="CAD1479143.1"/>
    </source>
</evidence>
<organism evidence="2 3">
    <name type="scientific">Heterotrigona itama</name>
    <dbReference type="NCBI Taxonomy" id="395501"/>
    <lineage>
        <taxon>Eukaryota</taxon>
        <taxon>Metazoa</taxon>
        <taxon>Ecdysozoa</taxon>
        <taxon>Arthropoda</taxon>
        <taxon>Hexapoda</taxon>
        <taxon>Insecta</taxon>
        <taxon>Pterygota</taxon>
        <taxon>Neoptera</taxon>
        <taxon>Endopterygota</taxon>
        <taxon>Hymenoptera</taxon>
        <taxon>Apocrita</taxon>
        <taxon>Aculeata</taxon>
        <taxon>Apoidea</taxon>
        <taxon>Anthophila</taxon>
        <taxon>Apidae</taxon>
        <taxon>Heterotrigona</taxon>
    </lineage>
</organism>
<accession>A0A6V7HG03</accession>
<dbReference type="Proteomes" id="UP000752696">
    <property type="component" value="Unassembled WGS sequence"/>
</dbReference>